<dbReference type="InterPro" id="IPR051282">
    <property type="entry name" value="Arf-GAP_GTPase_ANK_PH"/>
</dbReference>
<feature type="compositionally biased region" description="Low complexity" evidence="21">
    <location>
        <begin position="71"/>
        <end position="82"/>
    </location>
</feature>
<evidence type="ECO:0000256" key="7">
    <source>
        <dbReference type="ARBA" id="ARBA00022737"/>
    </source>
</evidence>
<evidence type="ECO:0000259" key="22">
    <source>
        <dbReference type="PROSITE" id="PS50003"/>
    </source>
</evidence>
<evidence type="ECO:0000256" key="10">
    <source>
        <dbReference type="ARBA" id="ARBA00022833"/>
    </source>
</evidence>
<dbReference type="PROSITE" id="PS50115">
    <property type="entry name" value="ARFGAP"/>
    <property type="match status" value="1"/>
</dbReference>
<feature type="region of interest" description="Disordered" evidence="21">
    <location>
        <begin position="47"/>
        <end position="140"/>
    </location>
</feature>
<dbReference type="InterPro" id="IPR011993">
    <property type="entry name" value="PH-like_dom_sf"/>
</dbReference>
<dbReference type="Gene3D" id="1.25.40.20">
    <property type="entry name" value="Ankyrin repeat-containing domain"/>
    <property type="match status" value="1"/>
</dbReference>
<accession>A0A8B8TAW6</accession>
<gene>
    <name evidence="25" type="primary">AGAP3</name>
</gene>
<keyword evidence="11 19" id="KW-0040">ANK repeat</keyword>
<feature type="repeat" description="ANK" evidence="19">
    <location>
        <begin position="1012"/>
        <end position="1044"/>
    </location>
</feature>
<dbReference type="RefSeq" id="XP_032339008.1">
    <property type="nucleotide sequence ID" value="XM_032483117.1"/>
</dbReference>
<reference evidence="25" key="1">
    <citation type="submission" date="2025-08" db="UniProtKB">
        <authorList>
            <consortium name="RefSeq"/>
        </authorList>
    </citation>
    <scope>IDENTIFICATION</scope>
    <source>
        <tissue evidence="25">Ear skin</tissue>
    </source>
</reference>
<keyword evidence="5" id="KW-0597">Phosphoprotein</keyword>
<keyword evidence="6" id="KW-0479">Metal-binding</keyword>
<dbReference type="InterPro" id="IPR036770">
    <property type="entry name" value="Ankyrin_rpt-contain_sf"/>
</dbReference>
<evidence type="ECO:0000259" key="23">
    <source>
        <dbReference type="PROSITE" id="PS50115"/>
    </source>
</evidence>
<evidence type="ECO:0000313" key="25">
    <source>
        <dbReference type="RefSeq" id="XP_032339008.1"/>
    </source>
</evidence>
<dbReference type="PANTHER" id="PTHR45819">
    <property type="entry name" value="CENTAURIN-GAMMA-1A"/>
    <property type="match status" value="1"/>
</dbReference>
<dbReference type="CTD" id="116988"/>
<dbReference type="CDD" id="cd04103">
    <property type="entry name" value="Centaurin_gamma"/>
    <property type="match status" value="1"/>
</dbReference>
<protein>
    <recommendedName>
        <fullName evidence="15">Arf-GAP with GTPase, ANK repeat and PH domain-containing protein 3</fullName>
    </recommendedName>
    <alternativeName>
        <fullName evidence="16">CRAM-associated GTPase</fullName>
    </alternativeName>
    <alternativeName>
        <fullName evidence="17">Centaurin-gamma-3</fullName>
    </alternativeName>
    <alternativeName>
        <fullName evidence="18">MR1-interacting protein</fullName>
    </alternativeName>
</protein>
<comment type="subunit">
    <text evidence="14">Interacts with PML. Interacts with expanded polyglutamine proteins.</text>
</comment>
<dbReference type="SUPFAM" id="SSF52540">
    <property type="entry name" value="P-loop containing nucleoside triphosphate hydrolases"/>
    <property type="match status" value="1"/>
</dbReference>
<dbReference type="InterPro" id="IPR038508">
    <property type="entry name" value="ArfGAP_dom_sf"/>
</dbReference>
<dbReference type="Proteomes" id="UP000694856">
    <property type="component" value="Chromosome 7"/>
</dbReference>
<dbReference type="Gene3D" id="3.40.50.300">
    <property type="entry name" value="P-loop containing nucleotide triphosphate hydrolases"/>
    <property type="match status" value="1"/>
</dbReference>
<dbReference type="PROSITE" id="PS50003">
    <property type="entry name" value="PH_DOMAIN"/>
    <property type="match status" value="1"/>
</dbReference>
<dbReference type="FunFam" id="2.30.29.30:FF:000077">
    <property type="entry name" value="Arf-GAP with GTPase, ANK repeat and PH domain-containing protein 1"/>
    <property type="match status" value="1"/>
</dbReference>
<dbReference type="GeneID" id="102509453"/>
<dbReference type="GO" id="GO:0003924">
    <property type="term" value="F:GTPase activity"/>
    <property type="evidence" value="ECO:0007669"/>
    <property type="project" value="InterPro"/>
</dbReference>
<dbReference type="FunFam" id="1.25.40.20:FF:000038">
    <property type="entry name" value="Arf-GAP with GTPase, ANK repeat and PH domain-containing protein 3"/>
    <property type="match status" value="1"/>
</dbReference>
<dbReference type="PANTHER" id="PTHR45819:SF2">
    <property type="entry name" value="ARF-GAP WITH GTPASE, ANK REPEAT AND PH DOMAIN-CONTAINING PROTEIN 3"/>
    <property type="match status" value="1"/>
</dbReference>
<dbReference type="FunFam" id="2.30.29.30:FF:000199">
    <property type="entry name" value="Arf-GAP with GTPase, ANK repeat and PH domain-containing protein 3"/>
    <property type="match status" value="1"/>
</dbReference>
<comment type="similarity">
    <text evidence="2">Belongs to the centaurin gamma-like family.</text>
</comment>
<feature type="compositionally biased region" description="Low complexity" evidence="21">
    <location>
        <begin position="699"/>
        <end position="710"/>
    </location>
</feature>
<dbReference type="InterPro" id="IPR001164">
    <property type="entry name" value="ArfGAP_dom"/>
</dbReference>
<evidence type="ECO:0000313" key="24">
    <source>
        <dbReference type="Proteomes" id="UP000694856"/>
    </source>
</evidence>
<keyword evidence="12" id="KW-0342">GTP-binding</keyword>
<evidence type="ECO:0000256" key="2">
    <source>
        <dbReference type="ARBA" id="ARBA00005430"/>
    </source>
</evidence>
<feature type="domain" description="Arf-GAP" evidence="23">
    <location>
        <begin position="853"/>
        <end position="973"/>
    </location>
</feature>
<organism evidence="24 25">
    <name type="scientific">Camelus ferus</name>
    <name type="common">Wild bactrian camel</name>
    <name type="synonym">Camelus bactrianus ferus</name>
    <dbReference type="NCBI Taxonomy" id="419612"/>
    <lineage>
        <taxon>Eukaryota</taxon>
        <taxon>Metazoa</taxon>
        <taxon>Chordata</taxon>
        <taxon>Craniata</taxon>
        <taxon>Vertebrata</taxon>
        <taxon>Euteleostomi</taxon>
        <taxon>Mammalia</taxon>
        <taxon>Eutheria</taxon>
        <taxon>Laurasiatheria</taxon>
        <taxon>Artiodactyla</taxon>
        <taxon>Tylopoda</taxon>
        <taxon>Camelidae</taxon>
        <taxon>Camelus</taxon>
    </lineage>
</organism>
<dbReference type="FunFam" id="3.40.50.300:FF:000178">
    <property type="entry name" value="Arf-GAP with GTPase, ANK repeat and PH domain-containing protein 1"/>
    <property type="match status" value="1"/>
</dbReference>
<dbReference type="GO" id="GO:0005737">
    <property type="term" value="C:cytoplasm"/>
    <property type="evidence" value="ECO:0007669"/>
    <property type="project" value="UniProtKB-SubCell"/>
</dbReference>
<evidence type="ECO:0000256" key="11">
    <source>
        <dbReference type="ARBA" id="ARBA00023043"/>
    </source>
</evidence>
<feature type="domain" description="PH" evidence="22">
    <location>
        <begin position="602"/>
        <end position="823"/>
    </location>
</feature>
<dbReference type="Pfam" id="PF01412">
    <property type="entry name" value="ArfGap"/>
    <property type="match status" value="1"/>
</dbReference>
<keyword evidence="9 20" id="KW-0863">Zinc-finger</keyword>
<evidence type="ECO:0000256" key="4">
    <source>
        <dbReference type="ARBA" id="ARBA00022490"/>
    </source>
</evidence>
<evidence type="ECO:0000256" key="19">
    <source>
        <dbReference type="PROSITE-ProRule" id="PRU00023"/>
    </source>
</evidence>
<dbReference type="Gene3D" id="1.10.220.150">
    <property type="entry name" value="Arf GTPase activating protein"/>
    <property type="match status" value="1"/>
</dbReference>
<dbReference type="PROSITE" id="PS50088">
    <property type="entry name" value="ANK_REPEAT"/>
    <property type="match status" value="1"/>
</dbReference>
<evidence type="ECO:0000256" key="16">
    <source>
        <dbReference type="ARBA" id="ARBA00078940"/>
    </source>
</evidence>
<keyword evidence="7" id="KW-0677">Repeat</keyword>
<feature type="compositionally biased region" description="Basic residues" evidence="21">
    <location>
        <begin position="759"/>
        <end position="769"/>
    </location>
</feature>
<dbReference type="InterPro" id="IPR001849">
    <property type="entry name" value="PH_domain"/>
</dbReference>
<evidence type="ECO:0000256" key="14">
    <source>
        <dbReference type="ARBA" id="ARBA00063337"/>
    </source>
</evidence>
<dbReference type="InterPro" id="IPR037278">
    <property type="entry name" value="ARFGAP/RecO"/>
</dbReference>
<dbReference type="PROSITE" id="PS51419">
    <property type="entry name" value="RAB"/>
    <property type="match status" value="1"/>
</dbReference>
<dbReference type="GO" id="GO:0008270">
    <property type="term" value="F:zinc ion binding"/>
    <property type="evidence" value="ECO:0007669"/>
    <property type="project" value="UniProtKB-KW"/>
</dbReference>
<dbReference type="SMART" id="SM00175">
    <property type="entry name" value="RAB"/>
    <property type="match status" value="1"/>
</dbReference>
<dbReference type="SUPFAM" id="SSF48403">
    <property type="entry name" value="Ankyrin repeat"/>
    <property type="match status" value="1"/>
</dbReference>
<dbReference type="SMART" id="SM00248">
    <property type="entry name" value="ANK"/>
    <property type="match status" value="2"/>
</dbReference>
<dbReference type="CDD" id="cd08855">
    <property type="entry name" value="ArfGap_AGAP3"/>
    <property type="match status" value="1"/>
</dbReference>
<dbReference type="PRINTS" id="PR00405">
    <property type="entry name" value="REVINTRACTNG"/>
</dbReference>
<evidence type="ECO:0000256" key="20">
    <source>
        <dbReference type="PROSITE-ProRule" id="PRU00288"/>
    </source>
</evidence>
<dbReference type="Gene3D" id="2.30.29.30">
    <property type="entry name" value="Pleckstrin-homology domain (PH domain)/Phosphotyrosine-binding domain (PTB)"/>
    <property type="match status" value="2"/>
</dbReference>
<dbReference type="FunFam" id="1.10.220.150:FF:000001">
    <property type="entry name" value="Arf-GAP with GTPase, ANK repeat and PH domain-containing protein 1"/>
    <property type="match status" value="1"/>
</dbReference>
<dbReference type="PROSITE" id="PS50297">
    <property type="entry name" value="ANK_REP_REGION"/>
    <property type="match status" value="1"/>
</dbReference>
<dbReference type="PROSITE" id="PS51421">
    <property type="entry name" value="RAS"/>
    <property type="match status" value="1"/>
</dbReference>
<keyword evidence="8" id="KW-0547">Nucleotide-binding</keyword>
<evidence type="ECO:0000256" key="6">
    <source>
        <dbReference type="ARBA" id="ARBA00022723"/>
    </source>
</evidence>
<dbReference type="InterPro" id="IPR027417">
    <property type="entry name" value="P-loop_NTPase"/>
</dbReference>
<dbReference type="GO" id="GO:0005634">
    <property type="term" value="C:nucleus"/>
    <property type="evidence" value="ECO:0007669"/>
    <property type="project" value="TreeGrafter"/>
</dbReference>
<evidence type="ECO:0000256" key="15">
    <source>
        <dbReference type="ARBA" id="ARBA00069132"/>
    </source>
</evidence>
<evidence type="ECO:0000256" key="1">
    <source>
        <dbReference type="ARBA" id="ARBA00004496"/>
    </source>
</evidence>
<evidence type="ECO:0000256" key="9">
    <source>
        <dbReference type="ARBA" id="ARBA00022771"/>
    </source>
</evidence>
<dbReference type="SMART" id="SM00105">
    <property type="entry name" value="ArfGap"/>
    <property type="match status" value="1"/>
</dbReference>
<keyword evidence="4" id="KW-0963">Cytoplasm</keyword>
<dbReference type="SMART" id="SM00233">
    <property type="entry name" value="PH"/>
    <property type="match status" value="1"/>
</dbReference>
<keyword evidence="24" id="KW-1185">Reference proteome</keyword>
<dbReference type="Pfam" id="PF00071">
    <property type="entry name" value="Ras"/>
    <property type="match status" value="1"/>
</dbReference>
<dbReference type="InterPro" id="IPR002110">
    <property type="entry name" value="Ankyrin_rpt"/>
</dbReference>
<proteinExistence type="inferred from homology"/>
<feature type="region of interest" description="Disordered" evidence="21">
    <location>
        <begin position="663"/>
        <end position="785"/>
    </location>
</feature>
<keyword evidence="10" id="KW-0862">Zinc</keyword>
<dbReference type="SUPFAM" id="SSF57863">
    <property type="entry name" value="ArfGap/RecO-like zinc finger"/>
    <property type="match status" value="1"/>
</dbReference>
<dbReference type="InterPro" id="IPR001806">
    <property type="entry name" value="Small_GTPase"/>
</dbReference>
<dbReference type="SUPFAM" id="SSF50729">
    <property type="entry name" value="PH domain-like"/>
    <property type="match status" value="1"/>
</dbReference>
<name>A0A8B8TAW6_CAMFR</name>
<evidence type="ECO:0000256" key="12">
    <source>
        <dbReference type="ARBA" id="ARBA00023134"/>
    </source>
</evidence>
<evidence type="ECO:0000256" key="21">
    <source>
        <dbReference type="SAM" id="MobiDB-lite"/>
    </source>
</evidence>
<feature type="compositionally biased region" description="Low complexity" evidence="21">
    <location>
        <begin position="253"/>
        <end position="266"/>
    </location>
</feature>
<sequence>MERGWPPGDSCSRERPAACRRALSVCDSLDLHGPPAGRAASALQAALCAAQEQPARPRSVCSGGPGPPPAGARSLLLGLLRPRLGRRGASDGRPPAPGPAPSGRPGSAAPSPAPSPAASPAPARRSRLRGSQAPRPTSMTFLEVNRLELAAEAEGAGAGLGRAGSAGFLRGASLWSSQRWQVLRGGGGGGRGAPGPRRGLSALRKSFSFRLRRGQEIRRAESGLLPRARTRSDGDASSLGAFPSRRDLLLGAETPRTGPEPGRPRTAASLWRLLTSRFRRREPAPAPAPAEPLWSRRAAAAPGLLGAPSDSFVNSQEWTLSRSVPELKVGIVGNLSSGKSALVHRYLTGTYVQEESPEGGRFKKEIVVDGQSYLLLIRDEGGPPELQFAAWVDAVVFVFSLEDEISFQTVYNYFLRLCSFRNASEVPMVLVGTQDAISAANPRVIDDSRARKLSTDLKRCTYYETCATYGLNVERVFQDVAQKVVALRKKQQLAIGPCKSLPNSPSHSAVSAASIPAVHINQATNGGSSAFSDYSSSVPSTPSTSQRELRIETIAASSTPTPIRKQSKRRSNIFTSRKGADLDREKKAAECKVDSIGSGRAIPIKQGILLKRSGKSLNKEWKKKYVTLCDNGLLTYHPSLHDYMQNIHGKEIDLLRTTVKVPGKRLPRATPATAPGTSPRANGLALERSSTQLGGGPGAPHSASSPAWAGQRPEGLHQRSCSVSSTDQWSEAAALPPASGPAEVLSSSPKLEPPPSPHSNRKKHRRKKSTGTPRPDGPSSAAEEAEESFEFVVVSLTGQTWHFEASTAEERELWVQSVQAQILASLQGCRSAKDKPPPSLCPRQTRLGNQNAALAVQAVRTVRGNSFCIDCDAPNPDWASLNLGALMCIECSGTHRHLGAHLSRVRSLDLDDWPPELLAVMTAMGNALANSVWEGALDGYAKPGPDACREEKERWIRAKYEQKLFLAPLPSSDVPLGQQLLRAVVEDDLRLLVMLLAHGSKEEVNETYGDGDGRTALHLSSAMANVVFTQLLIWYGVDVRSRDARGLTPLAYARRAGSQECADILIQHGCPGEGCSLAPAPGREPANGTSASAELHRSPSLL</sequence>
<dbReference type="CDD" id="cd01250">
    <property type="entry name" value="PH_AGAP"/>
    <property type="match status" value="1"/>
</dbReference>
<evidence type="ECO:0000256" key="17">
    <source>
        <dbReference type="ARBA" id="ARBA00080364"/>
    </source>
</evidence>
<evidence type="ECO:0000256" key="5">
    <source>
        <dbReference type="ARBA" id="ARBA00022553"/>
    </source>
</evidence>
<keyword evidence="3" id="KW-0343">GTPase activation</keyword>
<evidence type="ECO:0000256" key="8">
    <source>
        <dbReference type="ARBA" id="ARBA00022741"/>
    </source>
</evidence>
<dbReference type="AlphaFoldDB" id="A0A8B8TAW6"/>
<evidence type="ECO:0000256" key="13">
    <source>
        <dbReference type="ARBA" id="ARBA00054555"/>
    </source>
</evidence>
<evidence type="ECO:0000256" key="18">
    <source>
        <dbReference type="ARBA" id="ARBA00081856"/>
    </source>
</evidence>
<dbReference type="GO" id="GO:0005525">
    <property type="term" value="F:GTP binding"/>
    <property type="evidence" value="ECO:0007669"/>
    <property type="project" value="UniProtKB-KW"/>
</dbReference>
<feature type="region of interest" description="Disordered" evidence="21">
    <location>
        <begin position="220"/>
        <end position="268"/>
    </location>
</feature>
<evidence type="ECO:0000256" key="3">
    <source>
        <dbReference type="ARBA" id="ARBA00022468"/>
    </source>
</evidence>
<feature type="compositionally biased region" description="Polar residues" evidence="21">
    <location>
        <begin position="719"/>
        <end position="729"/>
    </location>
</feature>
<dbReference type="GO" id="GO:0005096">
    <property type="term" value="F:GTPase activator activity"/>
    <property type="evidence" value="ECO:0007669"/>
    <property type="project" value="UniProtKB-KW"/>
</dbReference>
<feature type="region of interest" description="Disordered" evidence="21">
    <location>
        <begin position="1081"/>
        <end position="1102"/>
    </location>
</feature>
<dbReference type="SMART" id="SM00173">
    <property type="entry name" value="RAS"/>
    <property type="match status" value="1"/>
</dbReference>
<comment type="subcellular location">
    <subcellularLocation>
        <location evidence="1">Cytoplasm</location>
    </subcellularLocation>
</comment>
<comment type="function">
    <text evidence="13">GTPase-activating protein for the ADP ribosylation factor family. GTPase which may be involved in the degradation of expanded polyglutamine proteins through the ubiquitin-proteasome pathway.</text>
</comment>
<dbReference type="Pfam" id="PF12796">
    <property type="entry name" value="Ank_2"/>
    <property type="match status" value="1"/>
</dbReference>